<evidence type="ECO:0000259" key="5">
    <source>
        <dbReference type="Pfam" id="PF04542"/>
    </source>
</evidence>
<dbReference type="Gene3D" id="1.10.1740.10">
    <property type="match status" value="1"/>
</dbReference>
<feature type="domain" description="RNA polymerase sigma-70 region 2" evidence="5">
    <location>
        <begin position="52"/>
        <end position="119"/>
    </location>
</feature>
<dbReference type="InterPro" id="IPR036388">
    <property type="entry name" value="WH-like_DNA-bd_sf"/>
</dbReference>
<keyword evidence="2" id="KW-0805">Transcription regulation</keyword>
<dbReference type="Proteomes" id="UP000649573">
    <property type="component" value="Unassembled WGS sequence"/>
</dbReference>
<evidence type="ECO:0000256" key="1">
    <source>
        <dbReference type="ARBA" id="ARBA00010641"/>
    </source>
</evidence>
<dbReference type="InterPro" id="IPR013325">
    <property type="entry name" value="RNA_pol_sigma_r2"/>
</dbReference>
<sequence>MQSAAGFGDSGEISGVVWSPRRSSAGKSIADTGAEEALTAARRGDEAAFRALYRDVQPKLLRYLQVLVGADAEDVASDAWLQIARDLGSFRGDVDGFRGWATTIARNRAMDHLRRQQRRPVVHGTVEDVAEPAGPEDTAQAAVDSVATDAALALIAGLPRDQAEAVLLRVVVGLDAKAAAKVLGKRPGAVRTAAHRGLRTLAAHLEATPPPGQTPQE</sequence>
<evidence type="ECO:0000256" key="3">
    <source>
        <dbReference type="ARBA" id="ARBA00023082"/>
    </source>
</evidence>
<name>A0ABQ2UAX6_9PSEU</name>
<dbReference type="Pfam" id="PF04542">
    <property type="entry name" value="Sigma70_r2"/>
    <property type="match status" value="1"/>
</dbReference>
<dbReference type="Gene3D" id="1.10.10.10">
    <property type="entry name" value="Winged helix-like DNA-binding domain superfamily/Winged helix DNA-binding domain"/>
    <property type="match status" value="1"/>
</dbReference>
<feature type="domain" description="RNA polymerase sigma factor 70 region 4 type 2" evidence="6">
    <location>
        <begin position="150"/>
        <end position="201"/>
    </location>
</feature>
<dbReference type="SUPFAM" id="SSF88659">
    <property type="entry name" value="Sigma3 and sigma4 domains of RNA polymerase sigma factors"/>
    <property type="match status" value="1"/>
</dbReference>
<keyword evidence="4" id="KW-0804">Transcription</keyword>
<comment type="caution">
    <text evidence="7">The sequence shown here is derived from an EMBL/GenBank/DDBJ whole genome shotgun (WGS) entry which is preliminary data.</text>
</comment>
<dbReference type="GO" id="GO:0000428">
    <property type="term" value="C:DNA-directed RNA polymerase complex"/>
    <property type="evidence" value="ECO:0007669"/>
    <property type="project" value="UniProtKB-KW"/>
</dbReference>
<keyword evidence="3" id="KW-0731">Sigma factor</keyword>
<dbReference type="PANTHER" id="PTHR43133:SF66">
    <property type="entry name" value="ECF RNA POLYMERASE SIGMA FACTOR SIGK"/>
    <property type="match status" value="1"/>
</dbReference>
<dbReference type="InterPro" id="IPR039425">
    <property type="entry name" value="RNA_pol_sigma-70-like"/>
</dbReference>
<comment type="similarity">
    <text evidence="1">Belongs to the sigma-70 factor family. ECF subfamily.</text>
</comment>
<dbReference type="NCBIfam" id="TIGR02937">
    <property type="entry name" value="sigma70-ECF"/>
    <property type="match status" value="1"/>
</dbReference>
<dbReference type="Pfam" id="PF08281">
    <property type="entry name" value="Sigma70_r4_2"/>
    <property type="match status" value="1"/>
</dbReference>
<accession>A0ABQ2UAX6</accession>
<evidence type="ECO:0000256" key="4">
    <source>
        <dbReference type="ARBA" id="ARBA00023163"/>
    </source>
</evidence>
<keyword evidence="8" id="KW-1185">Reference proteome</keyword>
<proteinExistence type="inferred from homology"/>
<protein>
    <submittedName>
        <fullName evidence="7">DNA-directed RNA polymerase sigma-70 factor</fullName>
    </submittedName>
</protein>
<dbReference type="InterPro" id="IPR007627">
    <property type="entry name" value="RNA_pol_sigma70_r2"/>
</dbReference>
<dbReference type="InterPro" id="IPR013249">
    <property type="entry name" value="RNA_pol_sigma70_r4_t2"/>
</dbReference>
<dbReference type="InterPro" id="IPR013324">
    <property type="entry name" value="RNA_pol_sigma_r3/r4-like"/>
</dbReference>
<organism evidence="7 8">
    <name type="scientific">Lentzea flava</name>
    <dbReference type="NCBI Taxonomy" id="103732"/>
    <lineage>
        <taxon>Bacteria</taxon>
        <taxon>Bacillati</taxon>
        <taxon>Actinomycetota</taxon>
        <taxon>Actinomycetes</taxon>
        <taxon>Pseudonocardiales</taxon>
        <taxon>Pseudonocardiaceae</taxon>
        <taxon>Lentzea</taxon>
    </lineage>
</organism>
<dbReference type="InterPro" id="IPR014284">
    <property type="entry name" value="RNA_pol_sigma-70_dom"/>
</dbReference>
<dbReference type="EMBL" id="BMRE01000001">
    <property type="protein sequence ID" value="GGU17167.1"/>
    <property type="molecule type" value="Genomic_DNA"/>
</dbReference>
<reference evidence="8" key="1">
    <citation type="journal article" date="2019" name="Int. J. Syst. Evol. Microbiol.">
        <title>The Global Catalogue of Microorganisms (GCM) 10K type strain sequencing project: providing services to taxonomists for standard genome sequencing and annotation.</title>
        <authorList>
            <consortium name="The Broad Institute Genomics Platform"/>
            <consortium name="The Broad Institute Genome Sequencing Center for Infectious Disease"/>
            <person name="Wu L."/>
            <person name="Ma J."/>
        </authorList>
    </citation>
    <scope>NUCLEOTIDE SEQUENCE [LARGE SCALE GENOMIC DNA]</scope>
    <source>
        <strain evidence="8">JCM 3296</strain>
    </source>
</reference>
<keyword evidence="7" id="KW-0240">DNA-directed RNA polymerase</keyword>
<evidence type="ECO:0000313" key="7">
    <source>
        <dbReference type="EMBL" id="GGU17167.1"/>
    </source>
</evidence>
<evidence type="ECO:0000313" key="8">
    <source>
        <dbReference type="Proteomes" id="UP000649573"/>
    </source>
</evidence>
<evidence type="ECO:0000256" key="2">
    <source>
        <dbReference type="ARBA" id="ARBA00023015"/>
    </source>
</evidence>
<evidence type="ECO:0000259" key="6">
    <source>
        <dbReference type="Pfam" id="PF08281"/>
    </source>
</evidence>
<gene>
    <name evidence="7" type="ORF">GCM10010178_06220</name>
</gene>
<dbReference type="PANTHER" id="PTHR43133">
    <property type="entry name" value="RNA POLYMERASE ECF-TYPE SIGMA FACTO"/>
    <property type="match status" value="1"/>
</dbReference>
<dbReference type="SUPFAM" id="SSF88946">
    <property type="entry name" value="Sigma2 domain of RNA polymerase sigma factors"/>
    <property type="match status" value="1"/>
</dbReference>